<accession>A0AAV2FUI8</accession>
<feature type="compositionally biased region" description="Basic and acidic residues" evidence="1">
    <location>
        <begin position="65"/>
        <end position="82"/>
    </location>
</feature>
<protein>
    <submittedName>
        <fullName evidence="2">Uncharacterized protein</fullName>
    </submittedName>
</protein>
<organism evidence="2 3">
    <name type="scientific">Linum trigynum</name>
    <dbReference type="NCBI Taxonomy" id="586398"/>
    <lineage>
        <taxon>Eukaryota</taxon>
        <taxon>Viridiplantae</taxon>
        <taxon>Streptophyta</taxon>
        <taxon>Embryophyta</taxon>
        <taxon>Tracheophyta</taxon>
        <taxon>Spermatophyta</taxon>
        <taxon>Magnoliopsida</taxon>
        <taxon>eudicotyledons</taxon>
        <taxon>Gunneridae</taxon>
        <taxon>Pentapetalae</taxon>
        <taxon>rosids</taxon>
        <taxon>fabids</taxon>
        <taxon>Malpighiales</taxon>
        <taxon>Linaceae</taxon>
        <taxon>Linum</taxon>
    </lineage>
</organism>
<gene>
    <name evidence="2" type="ORF">LTRI10_LOCUS41743</name>
</gene>
<evidence type="ECO:0000313" key="3">
    <source>
        <dbReference type="Proteomes" id="UP001497516"/>
    </source>
</evidence>
<evidence type="ECO:0000313" key="2">
    <source>
        <dbReference type="EMBL" id="CAL1401697.1"/>
    </source>
</evidence>
<reference evidence="2 3" key="1">
    <citation type="submission" date="2024-04" db="EMBL/GenBank/DDBJ databases">
        <authorList>
            <person name="Fracassetti M."/>
        </authorList>
    </citation>
    <scope>NUCLEOTIDE SEQUENCE [LARGE SCALE GENOMIC DNA]</scope>
</reference>
<keyword evidence="3" id="KW-1185">Reference proteome</keyword>
<dbReference type="Proteomes" id="UP001497516">
    <property type="component" value="Chromosome 7"/>
</dbReference>
<feature type="region of interest" description="Disordered" evidence="1">
    <location>
        <begin position="65"/>
        <end position="95"/>
    </location>
</feature>
<name>A0AAV2FUI8_9ROSI</name>
<dbReference type="AlphaFoldDB" id="A0AAV2FUI8"/>
<evidence type="ECO:0000256" key="1">
    <source>
        <dbReference type="SAM" id="MobiDB-lite"/>
    </source>
</evidence>
<proteinExistence type="predicted"/>
<sequence length="158" mass="17581">MGDEFETPLKGMMENNTLRGLSPRFEDETELEEVVKSQGLQIASMQDNLSQILQLLKTIEDLAEGSRGRTRDEKHKAVHVLDSHAQTEGGGPEAEDVDPTFLEEHLWSTYGKLKSPNVLQNPLSRELFKTLVPPNFSSLGLPTYSGTLVPPTIFVRSC</sequence>
<dbReference type="EMBL" id="OZ034820">
    <property type="protein sequence ID" value="CAL1401697.1"/>
    <property type="molecule type" value="Genomic_DNA"/>
</dbReference>